<name>A0A2H0KC68_9BACT</name>
<dbReference type="InterPro" id="IPR037171">
    <property type="entry name" value="NagB/RpiA_transferase-like"/>
</dbReference>
<dbReference type="Gene3D" id="3.40.50.1360">
    <property type="match status" value="1"/>
</dbReference>
<evidence type="ECO:0000259" key="1">
    <source>
        <dbReference type="Pfam" id="PF01182"/>
    </source>
</evidence>
<accession>A0A2H0KC68</accession>
<evidence type="ECO:0000313" key="3">
    <source>
        <dbReference type="Proteomes" id="UP000229342"/>
    </source>
</evidence>
<sequence length="228" mass="25559">MKTIYSSHPRDEATEALKKALRPSSHIPTLFLTSGGSALSLLEAKILPEKPQLTISVLDEHYDRNPLERTSEKLKKLPFYASANQKHVEFFDVYEGEVEKAGIRFDTFLKSWRSMYPKGNIVCTIGIGADGHTMGIMPSTDSVQFAEMFTNPDRLAIGYKTTYGPLPERVTSTFSLLTLCDTVIVFAVGNEKKDVLLDVIEQKELPYICPAVHLNKLDQAVLYTDQEL</sequence>
<dbReference type="GO" id="GO:0005975">
    <property type="term" value="P:carbohydrate metabolic process"/>
    <property type="evidence" value="ECO:0007669"/>
    <property type="project" value="InterPro"/>
</dbReference>
<evidence type="ECO:0000313" key="2">
    <source>
        <dbReference type="EMBL" id="PIQ68829.1"/>
    </source>
</evidence>
<dbReference type="EMBL" id="PCVG01000024">
    <property type="protein sequence ID" value="PIQ68829.1"/>
    <property type="molecule type" value="Genomic_DNA"/>
</dbReference>
<gene>
    <name evidence="2" type="ORF">COV91_02015</name>
</gene>
<comment type="caution">
    <text evidence="2">The sequence shown here is derived from an EMBL/GenBank/DDBJ whole genome shotgun (WGS) entry which is preliminary data.</text>
</comment>
<protein>
    <recommendedName>
        <fullName evidence="1">Glucosamine/galactosamine-6-phosphate isomerase domain-containing protein</fullName>
    </recommendedName>
</protein>
<dbReference type="Proteomes" id="UP000229342">
    <property type="component" value="Unassembled WGS sequence"/>
</dbReference>
<proteinExistence type="predicted"/>
<dbReference type="AlphaFoldDB" id="A0A2H0KC68"/>
<feature type="domain" description="Glucosamine/galactosamine-6-phosphate isomerase" evidence="1">
    <location>
        <begin position="98"/>
        <end position="214"/>
    </location>
</feature>
<dbReference type="SUPFAM" id="SSF100950">
    <property type="entry name" value="NagB/RpiA/CoA transferase-like"/>
    <property type="match status" value="1"/>
</dbReference>
<reference evidence="2 3" key="1">
    <citation type="submission" date="2017-09" db="EMBL/GenBank/DDBJ databases">
        <title>Depth-based differentiation of microbial function through sediment-hosted aquifers and enrichment of novel symbionts in the deep terrestrial subsurface.</title>
        <authorList>
            <person name="Probst A.J."/>
            <person name="Ladd B."/>
            <person name="Jarett J.K."/>
            <person name="Geller-Mcgrath D.E."/>
            <person name="Sieber C.M."/>
            <person name="Emerson J.B."/>
            <person name="Anantharaman K."/>
            <person name="Thomas B.C."/>
            <person name="Malmstrom R."/>
            <person name="Stieglmeier M."/>
            <person name="Klingl A."/>
            <person name="Woyke T."/>
            <person name="Ryan C.M."/>
            <person name="Banfield J.F."/>
        </authorList>
    </citation>
    <scope>NUCLEOTIDE SEQUENCE [LARGE SCALE GENOMIC DNA]</scope>
    <source>
        <strain evidence="2">CG11_big_fil_rev_8_21_14_0_20_46_11</strain>
    </source>
</reference>
<dbReference type="Pfam" id="PF01182">
    <property type="entry name" value="Glucosamine_iso"/>
    <property type="match status" value="1"/>
</dbReference>
<dbReference type="InterPro" id="IPR006148">
    <property type="entry name" value="Glc/Gal-6P_isomerase"/>
</dbReference>
<organism evidence="2 3">
    <name type="scientific">Candidatus Taylorbacteria bacterium CG11_big_fil_rev_8_21_14_0_20_46_11</name>
    <dbReference type="NCBI Taxonomy" id="1975025"/>
    <lineage>
        <taxon>Bacteria</taxon>
        <taxon>Candidatus Tayloriibacteriota</taxon>
    </lineage>
</organism>